<gene>
    <name evidence="3" type="ORF">EV662_10721</name>
</gene>
<dbReference type="EMBL" id="SLXP01000007">
    <property type="protein sequence ID" value="TCP40413.1"/>
    <property type="molecule type" value="Genomic_DNA"/>
</dbReference>
<evidence type="ECO:0000256" key="1">
    <source>
        <dbReference type="SAM" id="Phobius"/>
    </source>
</evidence>
<feature type="signal peptide" evidence="2">
    <location>
        <begin position="1"/>
        <end position="19"/>
    </location>
</feature>
<keyword evidence="4" id="KW-1185">Reference proteome</keyword>
<name>A0A4R2PWB0_9RHOB</name>
<accession>A0A4R2PWB0</accession>
<reference evidence="3 4" key="1">
    <citation type="submission" date="2019-03" db="EMBL/GenBank/DDBJ databases">
        <title>Genomic Encyclopedia of Type Strains, Phase IV (KMG-IV): sequencing the most valuable type-strain genomes for metagenomic binning, comparative biology and taxonomic classification.</title>
        <authorList>
            <person name="Goeker M."/>
        </authorList>
    </citation>
    <scope>NUCLEOTIDE SEQUENCE [LARGE SCALE GENOMIC DNA]</scope>
    <source>
        <strain evidence="3 4">DSM 18063</strain>
    </source>
</reference>
<feature type="transmembrane region" description="Helical" evidence="1">
    <location>
        <begin position="292"/>
        <end position="314"/>
    </location>
</feature>
<keyword evidence="1" id="KW-0472">Membrane</keyword>
<organism evidence="3 4">
    <name type="scientific">Rhodovulum marinum</name>
    <dbReference type="NCBI Taxonomy" id="320662"/>
    <lineage>
        <taxon>Bacteria</taxon>
        <taxon>Pseudomonadati</taxon>
        <taxon>Pseudomonadota</taxon>
        <taxon>Alphaproteobacteria</taxon>
        <taxon>Rhodobacterales</taxon>
        <taxon>Paracoccaceae</taxon>
        <taxon>Rhodovulum</taxon>
    </lineage>
</organism>
<sequence length="391" mass="42220">MKRVLALILLILSAPLAAAQTDTVTEGELSLTVTVEPGAATPYVGELVLVTIHGRYTRHIARESLAQPELDGFSWMQLGYDYWYDTTVRGKKVKNFRRRMALFPQRAGRLTIAPYVHKLDLIDSANRWFPHEIRSAPVTIEVLPAPAPPDRWLPLKRLEISDQWSNPPDQLAPGAGVLRVIRVEATGIAPEMLPPMPDLTSPSADIFPHPEKRLVELSPDGPVAIAFWRWTIRPGGPVSAIVEPFSLDYYDTLARVPRRVTISPTRVAYAGVAPAGDTAAEPPVAGALHRGAVLGGLGAGVLLGLGGLLAGRALPRRAQMAARLRLRAALRHGARSGDLALMRRAAAGLDQSAAPDPARAVLLRALDCAIYGRAPGAFDAAAFRCRFLATL</sequence>
<dbReference type="PANTHER" id="PTHR40940">
    <property type="entry name" value="PROTEIN BATD-RELATED"/>
    <property type="match status" value="1"/>
</dbReference>
<dbReference type="OrthoDB" id="7688940at2"/>
<keyword evidence="1" id="KW-1133">Transmembrane helix</keyword>
<evidence type="ECO:0000256" key="2">
    <source>
        <dbReference type="SAM" id="SignalP"/>
    </source>
</evidence>
<protein>
    <submittedName>
        <fullName evidence="3">Oxygen tolerance protein BatD</fullName>
    </submittedName>
</protein>
<dbReference type="Proteomes" id="UP000294835">
    <property type="component" value="Unassembled WGS sequence"/>
</dbReference>
<dbReference type="InterPro" id="IPR025738">
    <property type="entry name" value="BatD"/>
</dbReference>
<evidence type="ECO:0000313" key="3">
    <source>
        <dbReference type="EMBL" id="TCP40413.1"/>
    </source>
</evidence>
<feature type="chain" id="PRO_5020705909" evidence="2">
    <location>
        <begin position="20"/>
        <end position="391"/>
    </location>
</feature>
<proteinExistence type="predicted"/>
<keyword evidence="2" id="KW-0732">Signal</keyword>
<dbReference type="PANTHER" id="PTHR40940:SF1">
    <property type="entry name" value="PROTEIN BATD"/>
    <property type="match status" value="1"/>
</dbReference>
<evidence type="ECO:0000313" key="4">
    <source>
        <dbReference type="Proteomes" id="UP000294835"/>
    </source>
</evidence>
<comment type="caution">
    <text evidence="3">The sequence shown here is derived from an EMBL/GenBank/DDBJ whole genome shotgun (WGS) entry which is preliminary data.</text>
</comment>
<keyword evidence="1" id="KW-0812">Transmembrane</keyword>
<dbReference type="RefSeq" id="WP_132462373.1">
    <property type="nucleotide sequence ID" value="NZ_SLXP01000007.1"/>
</dbReference>
<dbReference type="AlphaFoldDB" id="A0A4R2PWB0"/>